<dbReference type="GO" id="GO:0003713">
    <property type="term" value="F:transcription coactivator activity"/>
    <property type="evidence" value="ECO:0007669"/>
    <property type="project" value="InterPro"/>
</dbReference>
<dbReference type="InterPro" id="IPR018783">
    <property type="entry name" value="TF_ENY2"/>
</dbReference>
<dbReference type="GO" id="GO:0005643">
    <property type="term" value="C:nuclear pore"/>
    <property type="evidence" value="ECO:0007669"/>
    <property type="project" value="InterPro"/>
</dbReference>
<evidence type="ECO:0008006" key="3">
    <source>
        <dbReference type="Google" id="ProtNLM"/>
    </source>
</evidence>
<evidence type="ECO:0000313" key="1">
    <source>
        <dbReference type="EMBL" id="KFM22454.1"/>
    </source>
</evidence>
<sequence length="93" mass="10128">MSTPIQENPSKQKGEQGCERDRLKFVARGCLEESGWVDVVQELCRAHLRTDPSFPLGSLAEAVRPAARAAVPDHVKATVLKVVRASICPTDDS</sequence>
<dbReference type="AlphaFoldDB" id="A0A087S9Q0"/>
<keyword evidence="2" id="KW-1185">Reference proteome</keyword>
<gene>
    <name evidence="1" type="ORF">F751_0101</name>
</gene>
<accession>A0A087S9Q0</accession>
<dbReference type="GeneID" id="23611492"/>
<dbReference type="RefSeq" id="XP_011399880.1">
    <property type="nucleotide sequence ID" value="XM_011401578.1"/>
</dbReference>
<dbReference type="Pfam" id="PF10163">
    <property type="entry name" value="EnY2"/>
    <property type="match status" value="1"/>
</dbReference>
<dbReference type="GO" id="GO:0006406">
    <property type="term" value="P:mRNA export from nucleus"/>
    <property type="evidence" value="ECO:0007669"/>
    <property type="project" value="InterPro"/>
</dbReference>
<dbReference type="GO" id="GO:0000124">
    <property type="term" value="C:SAGA complex"/>
    <property type="evidence" value="ECO:0007669"/>
    <property type="project" value="InterPro"/>
</dbReference>
<organism evidence="1 2">
    <name type="scientific">Auxenochlorella protothecoides</name>
    <name type="common">Green microalga</name>
    <name type="synonym">Chlorella protothecoides</name>
    <dbReference type="NCBI Taxonomy" id="3075"/>
    <lineage>
        <taxon>Eukaryota</taxon>
        <taxon>Viridiplantae</taxon>
        <taxon>Chlorophyta</taxon>
        <taxon>core chlorophytes</taxon>
        <taxon>Trebouxiophyceae</taxon>
        <taxon>Chlorellales</taxon>
        <taxon>Chlorellaceae</taxon>
        <taxon>Auxenochlorella</taxon>
    </lineage>
</organism>
<comment type="caution">
    <text evidence="1">The sequence shown here is derived from an EMBL/GenBank/DDBJ whole genome shotgun (WGS) entry which is preliminary data.</text>
</comment>
<dbReference type="EMBL" id="APJO01000809">
    <property type="protein sequence ID" value="KFM22454.1"/>
    <property type="molecule type" value="Genomic_DNA"/>
</dbReference>
<dbReference type="InterPro" id="IPR038212">
    <property type="entry name" value="TF_EnY2_sf"/>
</dbReference>
<dbReference type="KEGG" id="apro:F751_0101"/>
<name>A0A087S9Q0_AUXPR</name>
<proteinExistence type="predicted"/>
<dbReference type="Proteomes" id="UP000028924">
    <property type="component" value="Unassembled WGS sequence"/>
</dbReference>
<protein>
    <recommendedName>
        <fullName evidence="3">Transcription and mRNA export factor ENY2</fullName>
    </recommendedName>
</protein>
<evidence type="ECO:0000313" key="2">
    <source>
        <dbReference type="Proteomes" id="UP000028924"/>
    </source>
</evidence>
<reference evidence="1 2" key="1">
    <citation type="journal article" date="2014" name="BMC Genomics">
        <title>Oil accumulation mechanisms of the oleaginous microalga Chlorella protothecoides revealed through its genome, transcriptomes, and proteomes.</title>
        <authorList>
            <person name="Gao C."/>
            <person name="Wang Y."/>
            <person name="Shen Y."/>
            <person name="Yan D."/>
            <person name="He X."/>
            <person name="Dai J."/>
            <person name="Wu Q."/>
        </authorList>
    </citation>
    <scope>NUCLEOTIDE SEQUENCE [LARGE SCALE GENOMIC DNA]</scope>
    <source>
        <strain evidence="1 2">0710</strain>
    </source>
</reference>
<dbReference type="Gene3D" id="1.10.246.140">
    <property type="match status" value="1"/>
</dbReference>